<dbReference type="EMBL" id="JBHFFA010000006">
    <property type="protein sequence ID" value="KAL2620691.1"/>
    <property type="molecule type" value="Genomic_DNA"/>
</dbReference>
<sequence length="88" mass="10126">MSPTVGRGSNEKEDKTTYTKNKIEMMAASDRKYKNDKDTPIMEIRILRKVGLIEEEDINLLLDAWYGVAYNGQPKEVICKLWRTGKST</sequence>
<comment type="caution">
    <text evidence="1">The sequence shown here is derived from an EMBL/GenBank/DDBJ whole genome shotgun (WGS) entry which is preliminary data.</text>
</comment>
<keyword evidence="2" id="KW-1185">Reference proteome</keyword>
<name>A0ABD1Y1Q7_9MARC</name>
<evidence type="ECO:0000313" key="2">
    <source>
        <dbReference type="Proteomes" id="UP001605036"/>
    </source>
</evidence>
<reference evidence="1 2" key="1">
    <citation type="submission" date="2024-09" db="EMBL/GenBank/DDBJ databases">
        <title>Chromosome-scale assembly of Riccia fluitans.</title>
        <authorList>
            <person name="Paukszto L."/>
            <person name="Sawicki J."/>
            <person name="Karawczyk K."/>
            <person name="Piernik-Szablinska J."/>
            <person name="Szczecinska M."/>
            <person name="Mazdziarz M."/>
        </authorList>
    </citation>
    <scope>NUCLEOTIDE SEQUENCE [LARGE SCALE GENOMIC DNA]</scope>
    <source>
        <strain evidence="1">Rf_01</strain>
        <tissue evidence="1">Aerial parts of the thallus</tissue>
    </source>
</reference>
<dbReference type="AlphaFoldDB" id="A0ABD1Y1Q7"/>
<protein>
    <submittedName>
        <fullName evidence="1">Uncharacterized protein</fullName>
    </submittedName>
</protein>
<accession>A0ABD1Y1Q7</accession>
<organism evidence="1 2">
    <name type="scientific">Riccia fluitans</name>
    <dbReference type="NCBI Taxonomy" id="41844"/>
    <lineage>
        <taxon>Eukaryota</taxon>
        <taxon>Viridiplantae</taxon>
        <taxon>Streptophyta</taxon>
        <taxon>Embryophyta</taxon>
        <taxon>Marchantiophyta</taxon>
        <taxon>Marchantiopsida</taxon>
        <taxon>Marchantiidae</taxon>
        <taxon>Marchantiales</taxon>
        <taxon>Ricciaceae</taxon>
        <taxon>Riccia</taxon>
    </lineage>
</organism>
<evidence type="ECO:0000313" key="1">
    <source>
        <dbReference type="EMBL" id="KAL2620691.1"/>
    </source>
</evidence>
<gene>
    <name evidence="1" type="ORF">R1flu_000896</name>
</gene>
<proteinExistence type="predicted"/>
<dbReference type="Proteomes" id="UP001605036">
    <property type="component" value="Unassembled WGS sequence"/>
</dbReference>